<keyword evidence="1" id="KW-0472">Membrane</keyword>
<feature type="transmembrane region" description="Helical" evidence="1">
    <location>
        <begin position="49"/>
        <end position="66"/>
    </location>
</feature>
<keyword evidence="1" id="KW-1133">Transmembrane helix</keyword>
<proteinExistence type="predicted"/>
<dbReference type="Proteomes" id="UP000277928">
    <property type="component" value="Unassembled WGS sequence"/>
</dbReference>
<evidence type="ECO:0000313" key="3">
    <source>
        <dbReference type="Proteomes" id="UP000277928"/>
    </source>
</evidence>
<evidence type="ECO:0000256" key="1">
    <source>
        <dbReference type="SAM" id="Phobius"/>
    </source>
</evidence>
<accession>A0A3P6UYE5</accession>
<name>A0A3P6UYE5_LITSI</name>
<keyword evidence="3" id="KW-1185">Reference proteome</keyword>
<organism evidence="2 3">
    <name type="scientific">Litomosoides sigmodontis</name>
    <name type="common">Filarial nematode worm</name>
    <dbReference type="NCBI Taxonomy" id="42156"/>
    <lineage>
        <taxon>Eukaryota</taxon>
        <taxon>Metazoa</taxon>
        <taxon>Ecdysozoa</taxon>
        <taxon>Nematoda</taxon>
        <taxon>Chromadorea</taxon>
        <taxon>Rhabditida</taxon>
        <taxon>Spirurina</taxon>
        <taxon>Spiruromorpha</taxon>
        <taxon>Filarioidea</taxon>
        <taxon>Onchocercidae</taxon>
        <taxon>Litomosoides</taxon>
    </lineage>
</organism>
<evidence type="ECO:0000313" key="2">
    <source>
        <dbReference type="EMBL" id="VDK82611.1"/>
    </source>
</evidence>
<keyword evidence="1" id="KW-0812">Transmembrane</keyword>
<dbReference type="EMBL" id="UYRX01000467">
    <property type="protein sequence ID" value="VDK82611.1"/>
    <property type="molecule type" value="Genomic_DNA"/>
</dbReference>
<reference evidence="2 3" key="1">
    <citation type="submission" date="2018-08" db="EMBL/GenBank/DDBJ databases">
        <authorList>
            <person name="Laetsch R D."/>
            <person name="Stevens L."/>
            <person name="Kumar S."/>
            <person name="Blaxter L. M."/>
        </authorList>
    </citation>
    <scope>NUCLEOTIDE SEQUENCE [LARGE SCALE GENOMIC DNA]</scope>
</reference>
<dbReference type="AlphaFoldDB" id="A0A3P6UYE5"/>
<gene>
    <name evidence="2" type="ORF">NLS_LOCUS5838</name>
</gene>
<protein>
    <submittedName>
        <fullName evidence="2">Uncharacterized protein</fullName>
    </submittedName>
</protein>
<sequence length="129" mass="14976">MFLTLLGASWTMKSAIAVEPRESFLGQNNIPDSEIRNLLNNNIYGTPKVYIYIYALLIICIIQQRVRQETKTHSQNSLRACQQTEKTERKKPEIGLFLQSSSIRELEVPRWLVTIIFLYPLGRTTYELV</sequence>